<gene>
    <name evidence="1" type="ORF">CCAX7_18400</name>
</gene>
<dbReference type="AlphaFoldDB" id="A0A402D5F1"/>
<dbReference type="EMBL" id="AP025739">
    <property type="protein sequence ID" value="BDI29789.1"/>
    <property type="molecule type" value="Genomic_DNA"/>
</dbReference>
<dbReference type="Proteomes" id="UP000287394">
    <property type="component" value="Chromosome"/>
</dbReference>
<keyword evidence="2" id="KW-1185">Reference proteome</keyword>
<dbReference type="KEGG" id="ccot:CCAX7_18400"/>
<name>A0A402D5F1_9BACT</name>
<evidence type="ECO:0000313" key="2">
    <source>
        <dbReference type="Proteomes" id="UP000287394"/>
    </source>
</evidence>
<reference evidence="1 2" key="1">
    <citation type="journal article" date="2019" name="Int. J. Syst. Evol. Microbiol.">
        <title>Capsulimonas corticalis gen. nov., sp. nov., an aerobic capsulated bacterium, of a novel bacterial order, Capsulimonadales ord. nov., of the class Armatimonadia of the phylum Armatimonadetes.</title>
        <authorList>
            <person name="Li J."/>
            <person name="Kudo C."/>
            <person name="Tonouchi A."/>
        </authorList>
    </citation>
    <scope>NUCLEOTIDE SEQUENCE [LARGE SCALE GENOMIC DNA]</scope>
    <source>
        <strain evidence="1 2">AX-7</strain>
    </source>
</reference>
<dbReference type="RefSeq" id="WP_119324730.1">
    <property type="nucleotide sequence ID" value="NZ_AP025739.1"/>
</dbReference>
<accession>A0A402D5F1</accession>
<organism evidence="1 2">
    <name type="scientific">Capsulimonas corticalis</name>
    <dbReference type="NCBI Taxonomy" id="2219043"/>
    <lineage>
        <taxon>Bacteria</taxon>
        <taxon>Bacillati</taxon>
        <taxon>Armatimonadota</taxon>
        <taxon>Armatimonadia</taxon>
        <taxon>Capsulimonadales</taxon>
        <taxon>Capsulimonadaceae</taxon>
        <taxon>Capsulimonas</taxon>
    </lineage>
</organism>
<protein>
    <submittedName>
        <fullName evidence="1">Uncharacterized protein</fullName>
    </submittedName>
</protein>
<sequence>MEVRPQDLDAAHRDKLLRMRSGAEQREDVTVPEFLKKDRKRRERRGFRFFPFMFLGLFAFHGGHDLLQWSWLLFFLLPLAFMRGRGAVARVIDSNAPITVQEADTIGVGQDTLEANYGILLRSVIEAQGLSASAQRNIHEALRGIGDLVENLSIAPGLGGSSSADAIQRQANETEEKARLETDPVVAASLRRQAETLRGSAALASQRTTLRRRREAARGEVLTQIQAMQVSLESHTLSDQNESGDFALLSANIQQISAEVNAALNAREEVRSIITPLESPSNVQRLGQ</sequence>
<proteinExistence type="predicted"/>
<evidence type="ECO:0000313" key="1">
    <source>
        <dbReference type="EMBL" id="BDI29789.1"/>
    </source>
</evidence>